<feature type="compositionally biased region" description="Basic and acidic residues" evidence="1">
    <location>
        <begin position="38"/>
        <end position="55"/>
    </location>
</feature>
<dbReference type="PANTHER" id="PTHR30024">
    <property type="entry name" value="ALIPHATIC SULFONATES-BINDING PROTEIN-RELATED"/>
    <property type="match status" value="1"/>
</dbReference>
<dbReference type="RefSeq" id="WP_055652482.1">
    <property type="nucleotide sequence ID" value="NZ_CZAZ01000073.1"/>
</dbReference>
<feature type="region of interest" description="Disordered" evidence="1">
    <location>
        <begin position="25"/>
        <end position="63"/>
    </location>
</feature>
<dbReference type="SUPFAM" id="SSF53850">
    <property type="entry name" value="Periplasmic binding protein-like II"/>
    <property type="match status" value="1"/>
</dbReference>
<dbReference type="InterPro" id="IPR015168">
    <property type="entry name" value="SsuA/THI5"/>
</dbReference>
<feature type="chain" id="PRO_5043824561" description="SsuA/THI5-like domain-containing protein" evidence="2">
    <location>
        <begin position="25"/>
        <end position="370"/>
    </location>
</feature>
<reference evidence="4 5" key="1">
    <citation type="submission" date="2019-09" db="EMBL/GenBank/DDBJ databases">
        <title>Draft genome sequencing of Hungatella hathewayi 123Y-2.</title>
        <authorList>
            <person name="Lv Q."/>
            <person name="Li S."/>
        </authorList>
    </citation>
    <scope>NUCLEOTIDE SEQUENCE [LARGE SCALE GENOMIC DNA]</scope>
    <source>
        <strain evidence="4 5">123Y-2</strain>
    </source>
</reference>
<dbReference type="PROSITE" id="PS51257">
    <property type="entry name" value="PROKAR_LIPOPROTEIN"/>
    <property type="match status" value="1"/>
</dbReference>
<sequence>MKKVLSIGLSICMAAALFGCSAGAGKDTAPQTTVSAETDTKEDRTEETRAEKTESEDTTAAAKESSIDGYVYDGEPIEIHLGDINSQFPLNLAYNLGYLQEEFEGSNVTFTMDYFQNGPAISEAFASGDLDFAEFGEQAAIAGISAEYGYKIIGRNCDTETMYPLVADIDITDAEGLKGAKIAVSVGTSAHYLLLTYLHSMGLTEDDIELVNTNDTVTLLASGEVQGAADQLAKFSSMIDAGDVHVLADGVVSETCQISAFVGRTEFCEKYPEITAKVLRAVQRVDDWMAESEENQKTAFTTLAEITQREEAWFSTMYGGSNFGINLTGQDLRVLGEVLEFMKTNDLLSNPDITMDDILELKYLEIAGYR</sequence>
<dbReference type="Pfam" id="PF09084">
    <property type="entry name" value="NMT1"/>
    <property type="match status" value="1"/>
</dbReference>
<evidence type="ECO:0000259" key="3">
    <source>
        <dbReference type="Pfam" id="PF09084"/>
    </source>
</evidence>
<accession>A0AAW9WQA7</accession>
<protein>
    <recommendedName>
        <fullName evidence="3">SsuA/THI5-like domain-containing protein</fullName>
    </recommendedName>
</protein>
<proteinExistence type="predicted"/>
<organism evidence="4 5">
    <name type="scientific">Hungatella hathewayi</name>
    <dbReference type="NCBI Taxonomy" id="154046"/>
    <lineage>
        <taxon>Bacteria</taxon>
        <taxon>Bacillati</taxon>
        <taxon>Bacillota</taxon>
        <taxon>Clostridia</taxon>
        <taxon>Lachnospirales</taxon>
        <taxon>Lachnospiraceae</taxon>
        <taxon>Hungatella</taxon>
    </lineage>
</organism>
<evidence type="ECO:0000313" key="4">
    <source>
        <dbReference type="EMBL" id="MUB67151.1"/>
    </source>
</evidence>
<dbReference type="Gene3D" id="3.40.190.10">
    <property type="entry name" value="Periplasmic binding protein-like II"/>
    <property type="match status" value="2"/>
</dbReference>
<dbReference type="CDD" id="cd01008">
    <property type="entry name" value="PBP2_NrtA_SsuA_CpmA_like"/>
    <property type="match status" value="1"/>
</dbReference>
<comment type="caution">
    <text evidence="4">The sequence shown here is derived from an EMBL/GenBank/DDBJ whole genome shotgun (WGS) entry which is preliminary data.</text>
</comment>
<evidence type="ECO:0000256" key="1">
    <source>
        <dbReference type="SAM" id="MobiDB-lite"/>
    </source>
</evidence>
<feature type="domain" description="SsuA/THI5-like" evidence="3">
    <location>
        <begin position="92"/>
        <end position="292"/>
    </location>
</feature>
<keyword evidence="2" id="KW-0732">Signal</keyword>
<evidence type="ECO:0000256" key="2">
    <source>
        <dbReference type="SAM" id="SignalP"/>
    </source>
</evidence>
<name>A0AAW9WQA7_9FIRM</name>
<dbReference type="Proteomes" id="UP000434223">
    <property type="component" value="Unassembled WGS sequence"/>
</dbReference>
<feature type="signal peptide" evidence="2">
    <location>
        <begin position="1"/>
        <end position="24"/>
    </location>
</feature>
<evidence type="ECO:0000313" key="5">
    <source>
        <dbReference type="Proteomes" id="UP000434223"/>
    </source>
</evidence>
<dbReference type="AlphaFoldDB" id="A0AAW9WQA7"/>
<gene>
    <name evidence="4" type="ORF">GNE07_29480</name>
</gene>
<dbReference type="EMBL" id="WNME01000050">
    <property type="protein sequence ID" value="MUB67151.1"/>
    <property type="molecule type" value="Genomic_DNA"/>
</dbReference>